<dbReference type="GO" id="GO:0005525">
    <property type="term" value="F:GTP binding"/>
    <property type="evidence" value="ECO:0007669"/>
    <property type="project" value="UniProtKB-KW"/>
</dbReference>
<evidence type="ECO:0000256" key="3">
    <source>
        <dbReference type="ARBA" id="ARBA00022598"/>
    </source>
</evidence>
<keyword evidence="3" id="KW-0436">Ligase</keyword>
<dbReference type="GO" id="GO:0004019">
    <property type="term" value="F:adenylosuccinate synthase activity"/>
    <property type="evidence" value="ECO:0007669"/>
    <property type="project" value="InterPro"/>
</dbReference>
<dbReference type="GO" id="GO:0046872">
    <property type="term" value="F:metal ion binding"/>
    <property type="evidence" value="ECO:0007669"/>
    <property type="project" value="UniProtKB-KW"/>
</dbReference>
<keyword evidence="8" id="KW-0342">GTP-binding</keyword>
<reference evidence="9" key="1">
    <citation type="journal article" date="2014" name="Front. Microbiol.">
        <title>High frequency of phylogenetically diverse reductive dehalogenase-homologous genes in deep subseafloor sedimentary metagenomes.</title>
        <authorList>
            <person name="Kawai M."/>
            <person name="Futagami T."/>
            <person name="Toyoda A."/>
            <person name="Takaki Y."/>
            <person name="Nishi S."/>
            <person name="Hori S."/>
            <person name="Arai W."/>
            <person name="Tsubouchi T."/>
            <person name="Morono Y."/>
            <person name="Uchiyama I."/>
            <person name="Ito T."/>
            <person name="Fujiyama A."/>
            <person name="Inagaki F."/>
            <person name="Takami H."/>
        </authorList>
    </citation>
    <scope>NUCLEOTIDE SEQUENCE</scope>
    <source>
        <strain evidence="9">Expedition CK06-06</strain>
    </source>
</reference>
<evidence type="ECO:0008006" key="10">
    <source>
        <dbReference type="Google" id="ProtNLM"/>
    </source>
</evidence>
<dbReference type="SMART" id="SM00788">
    <property type="entry name" value="Adenylsucc_synt"/>
    <property type="match status" value="1"/>
</dbReference>
<dbReference type="Gene3D" id="1.10.300.10">
    <property type="entry name" value="Adenylosuccinate Synthetase, subunit A, domain 2"/>
    <property type="match status" value="1"/>
</dbReference>
<keyword evidence="6" id="KW-0658">Purine biosynthesis</keyword>
<dbReference type="GO" id="GO:0005737">
    <property type="term" value="C:cytoplasm"/>
    <property type="evidence" value="ECO:0007669"/>
    <property type="project" value="TreeGrafter"/>
</dbReference>
<dbReference type="Gene3D" id="3.40.440.10">
    <property type="entry name" value="Adenylosuccinate Synthetase, subunit A, domain 1"/>
    <property type="match status" value="1"/>
</dbReference>
<dbReference type="InterPro" id="IPR042109">
    <property type="entry name" value="Adenylosuccinate_synth_dom1"/>
</dbReference>
<dbReference type="InterPro" id="IPR027417">
    <property type="entry name" value="P-loop_NTPase"/>
</dbReference>
<evidence type="ECO:0000256" key="8">
    <source>
        <dbReference type="ARBA" id="ARBA00023134"/>
    </source>
</evidence>
<dbReference type="EMBL" id="BARU01002255">
    <property type="protein sequence ID" value="GAH25916.1"/>
    <property type="molecule type" value="Genomic_DNA"/>
</dbReference>
<evidence type="ECO:0000256" key="7">
    <source>
        <dbReference type="ARBA" id="ARBA00022842"/>
    </source>
</evidence>
<proteinExistence type="inferred from homology"/>
<dbReference type="NCBIfam" id="NF002223">
    <property type="entry name" value="PRK01117.1"/>
    <property type="match status" value="1"/>
</dbReference>
<name>X1DY11_9ZZZZ</name>
<dbReference type="PANTHER" id="PTHR11846:SF0">
    <property type="entry name" value="ADENYLOSUCCINATE SYNTHETASE"/>
    <property type="match status" value="1"/>
</dbReference>
<dbReference type="HAMAP" id="MF_00011">
    <property type="entry name" value="Adenylosucc_synth"/>
    <property type="match status" value="1"/>
</dbReference>
<accession>X1DY11</accession>
<dbReference type="FunFam" id="3.90.170.10:FF:000001">
    <property type="entry name" value="Adenylosuccinate synthetase"/>
    <property type="match status" value="1"/>
</dbReference>
<evidence type="ECO:0000313" key="9">
    <source>
        <dbReference type="EMBL" id="GAH25916.1"/>
    </source>
</evidence>
<keyword evidence="7" id="KW-0460">Magnesium</keyword>
<evidence type="ECO:0000256" key="6">
    <source>
        <dbReference type="ARBA" id="ARBA00022755"/>
    </source>
</evidence>
<dbReference type="InterPro" id="IPR042110">
    <property type="entry name" value="Adenylosuccinate_synth_dom2"/>
</dbReference>
<dbReference type="InterPro" id="IPR042111">
    <property type="entry name" value="Adenylosuccinate_synth_dom3"/>
</dbReference>
<evidence type="ECO:0000256" key="2">
    <source>
        <dbReference type="ARBA" id="ARBA00011738"/>
    </source>
</evidence>
<dbReference type="NCBIfam" id="TIGR00184">
    <property type="entry name" value="purA"/>
    <property type="match status" value="1"/>
</dbReference>
<feature type="non-terminal residue" evidence="9">
    <location>
        <position position="1"/>
    </location>
</feature>
<sequence>VPSGIFYPGVTCIIGNGVVINPAVLLDEIANLKKHGVDISHLIISDRAHLIMPYHTLLDGLEEERRGKGALGTTRRGNGPAFTDKVARMGIRTGDLSNKDLFHSKLSSILEFKNAILTKVYGHSPLLLEEIFEQYCRYGEQLAPLIQETNSIIRQSLARGELVFLESAQGTLLDPDFGTYPYVTSSSPLAGGGSIGAGISPMAFDRIIGVFKAYITRVGSGPMPTELKDEVGKLIREKGHEYGATTGRPRRCGWFDAVAGRFATQVNGFSDIALTHLDIFDGFSSIKICTAYKFDNKILDSFPSDIAILEKCQPVYEELSGWQESIREIRNFDQLPLEARRYINRLEELLSCPISFVAVGSGREQTIKVRPILPG</sequence>
<dbReference type="GO" id="GO:0046040">
    <property type="term" value="P:IMP metabolic process"/>
    <property type="evidence" value="ECO:0007669"/>
    <property type="project" value="TreeGrafter"/>
</dbReference>
<dbReference type="FunFam" id="1.10.300.10:FF:000001">
    <property type="entry name" value="Adenylosuccinate synthetase"/>
    <property type="match status" value="1"/>
</dbReference>
<comment type="subunit">
    <text evidence="2">Homodimer.</text>
</comment>
<dbReference type="Pfam" id="PF00709">
    <property type="entry name" value="Adenylsucc_synt"/>
    <property type="match status" value="1"/>
</dbReference>
<keyword evidence="5" id="KW-0547">Nucleotide-binding</keyword>
<dbReference type="InterPro" id="IPR001114">
    <property type="entry name" value="Adenylosuccinate_synthetase"/>
</dbReference>
<dbReference type="Gene3D" id="3.90.170.10">
    <property type="entry name" value="Adenylosuccinate Synthetase, subunit A, domain 3"/>
    <property type="match status" value="1"/>
</dbReference>
<organism evidence="9">
    <name type="scientific">marine sediment metagenome</name>
    <dbReference type="NCBI Taxonomy" id="412755"/>
    <lineage>
        <taxon>unclassified sequences</taxon>
        <taxon>metagenomes</taxon>
        <taxon>ecological metagenomes</taxon>
    </lineage>
</organism>
<gene>
    <name evidence="9" type="ORF">S03H2_05413</name>
</gene>
<evidence type="ECO:0000256" key="4">
    <source>
        <dbReference type="ARBA" id="ARBA00022723"/>
    </source>
</evidence>
<comment type="cofactor">
    <cofactor evidence="1">
        <name>Mg(2+)</name>
        <dbReference type="ChEBI" id="CHEBI:18420"/>
    </cofactor>
</comment>
<dbReference type="PANTHER" id="PTHR11846">
    <property type="entry name" value="ADENYLOSUCCINATE SYNTHETASE"/>
    <property type="match status" value="1"/>
</dbReference>
<dbReference type="CDD" id="cd03108">
    <property type="entry name" value="AdSS"/>
    <property type="match status" value="1"/>
</dbReference>
<dbReference type="GO" id="GO:0044208">
    <property type="term" value="P:'de novo' AMP biosynthetic process"/>
    <property type="evidence" value="ECO:0007669"/>
    <property type="project" value="TreeGrafter"/>
</dbReference>
<protein>
    <recommendedName>
        <fullName evidence="10">Adenylosuccinate synthase</fullName>
    </recommendedName>
</protein>
<dbReference type="SUPFAM" id="SSF52540">
    <property type="entry name" value="P-loop containing nucleoside triphosphate hydrolases"/>
    <property type="match status" value="1"/>
</dbReference>
<evidence type="ECO:0000256" key="1">
    <source>
        <dbReference type="ARBA" id="ARBA00001946"/>
    </source>
</evidence>
<evidence type="ECO:0000256" key="5">
    <source>
        <dbReference type="ARBA" id="ARBA00022741"/>
    </source>
</evidence>
<dbReference type="AlphaFoldDB" id="X1DY11"/>
<keyword evidence="4" id="KW-0479">Metal-binding</keyword>
<comment type="caution">
    <text evidence="9">The sequence shown here is derived from an EMBL/GenBank/DDBJ whole genome shotgun (WGS) entry which is preliminary data.</text>
</comment>